<dbReference type="RefSeq" id="WP_330086876.1">
    <property type="nucleotide sequence ID" value="NZ_JAUGZK010000003.1"/>
</dbReference>
<keyword evidence="3" id="KW-1185">Reference proteome</keyword>
<proteinExistence type="predicted"/>
<accession>A0ABU7JCW3</accession>
<sequence>MITLSLLATGMAAALVGTATNPGATMTTPEVSSVERLDVIGRRNHYCDNCILYHYIP</sequence>
<dbReference type="Proteomes" id="UP001339167">
    <property type="component" value="Unassembled WGS sequence"/>
</dbReference>
<feature type="chain" id="PRO_5046984764" evidence="1">
    <location>
        <begin position="20"/>
        <end position="57"/>
    </location>
</feature>
<gene>
    <name evidence="2" type="ORF">QWF21_04615</name>
</gene>
<name>A0ABU7JCW3_9GAMM</name>
<evidence type="ECO:0000256" key="1">
    <source>
        <dbReference type="SAM" id="SignalP"/>
    </source>
</evidence>
<feature type="signal peptide" evidence="1">
    <location>
        <begin position="1"/>
        <end position="19"/>
    </location>
</feature>
<comment type="caution">
    <text evidence="2">The sequence shown here is derived from an EMBL/GenBank/DDBJ whole genome shotgun (WGS) entry which is preliminary data.</text>
</comment>
<reference evidence="2 3" key="1">
    <citation type="submission" date="2023-06" db="EMBL/GenBank/DDBJ databases">
        <title>Alkalimonas sp., MEB004 an alkaliphilic bacterium isolated from Lonar Lake, India.</title>
        <authorList>
            <person name="Joshi A."/>
            <person name="Thite S."/>
        </authorList>
    </citation>
    <scope>NUCLEOTIDE SEQUENCE [LARGE SCALE GENOMIC DNA]</scope>
    <source>
        <strain evidence="2 3">MEB004</strain>
    </source>
</reference>
<evidence type="ECO:0000313" key="2">
    <source>
        <dbReference type="EMBL" id="MEE2023519.1"/>
    </source>
</evidence>
<dbReference type="EMBL" id="JAUGZK010000003">
    <property type="protein sequence ID" value="MEE2023519.1"/>
    <property type="molecule type" value="Genomic_DNA"/>
</dbReference>
<organism evidence="2 3">
    <name type="scientific">Alkalimonas mucilaginosa</name>
    <dbReference type="NCBI Taxonomy" id="3057676"/>
    <lineage>
        <taxon>Bacteria</taxon>
        <taxon>Pseudomonadati</taxon>
        <taxon>Pseudomonadota</taxon>
        <taxon>Gammaproteobacteria</taxon>
        <taxon>Alkalimonas</taxon>
    </lineage>
</organism>
<protein>
    <submittedName>
        <fullName evidence="2">Uncharacterized protein</fullName>
    </submittedName>
</protein>
<keyword evidence="1" id="KW-0732">Signal</keyword>
<evidence type="ECO:0000313" key="3">
    <source>
        <dbReference type="Proteomes" id="UP001339167"/>
    </source>
</evidence>